<reference evidence="5" key="1">
    <citation type="submission" date="2020-04" db="EMBL/GenBank/DDBJ databases">
        <title>Draft genome resource of the tomato pathogen Pseudocercospora fuligena.</title>
        <authorList>
            <person name="Zaccaron A."/>
        </authorList>
    </citation>
    <scope>NUCLEOTIDE SEQUENCE</scope>
    <source>
        <strain evidence="5">PF001</strain>
    </source>
</reference>
<dbReference type="InterPro" id="IPR011650">
    <property type="entry name" value="Peptidase_M20_dimer"/>
</dbReference>
<feature type="signal peptide" evidence="3">
    <location>
        <begin position="1"/>
        <end position="20"/>
    </location>
</feature>
<dbReference type="EMBL" id="JABCIY010000032">
    <property type="protein sequence ID" value="KAF7196017.1"/>
    <property type="molecule type" value="Genomic_DNA"/>
</dbReference>
<name>A0A8H6VMS1_9PEZI</name>
<evidence type="ECO:0000256" key="3">
    <source>
        <dbReference type="SAM" id="SignalP"/>
    </source>
</evidence>
<keyword evidence="3" id="KW-0732">Signal</keyword>
<evidence type="ECO:0000256" key="2">
    <source>
        <dbReference type="ARBA" id="ARBA00022801"/>
    </source>
</evidence>
<dbReference type="InterPro" id="IPR050072">
    <property type="entry name" value="Peptidase_M20A"/>
</dbReference>
<comment type="caution">
    <text evidence="5">The sequence shown here is derived from an EMBL/GenBank/DDBJ whole genome shotgun (WGS) entry which is preliminary data.</text>
</comment>
<dbReference type="Gene3D" id="3.30.70.360">
    <property type="match status" value="1"/>
</dbReference>
<evidence type="ECO:0000313" key="6">
    <source>
        <dbReference type="Proteomes" id="UP000660729"/>
    </source>
</evidence>
<feature type="domain" description="Peptidase M20 dimerisation" evidence="4">
    <location>
        <begin position="45"/>
        <end position="173"/>
    </location>
</feature>
<protein>
    <submittedName>
        <fullName evidence="5">Succinyl-diaminopimelate desuccinylase</fullName>
    </submittedName>
</protein>
<dbReference type="Gene3D" id="3.40.630.10">
    <property type="entry name" value="Zn peptidases"/>
    <property type="match status" value="1"/>
</dbReference>
<dbReference type="PANTHER" id="PTHR43808">
    <property type="entry name" value="ACETYLORNITHINE DEACETYLASE"/>
    <property type="match status" value="1"/>
</dbReference>
<evidence type="ECO:0000313" key="5">
    <source>
        <dbReference type="EMBL" id="KAF7196017.1"/>
    </source>
</evidence>
<dbReference type="AlphaFoldDB" id="A0A8H6VMS1"/>
<dbReference type="Proteomes" id="UP000660729">
    <property type="component" value="Unassembled WGS sequence"/>
</dbReference>
<feature type="chain" id="PRO_5034542246" evidence="3">
    <location>
        <begin position="21"/>
        <end position="276"/>
    </location>
</feature>
<proteinExistence type="predicted"/>
<gene>
    <name evidence="5" type="ORF">HII31_02643</name>
</gene>
<dbReference type="SUPFAM" id="SSF53187">
    <property type="entry name" value="Zn-dependent exopeptidases"/>
    <property type="match status" value="1"/>
</dbReference>
<dbReference type="Pfam" id="PF07687">
    <property type="entry name" value="M20_dimer"/>
    <property type="match status" value="1"/>
</dbReference>
<dbReference type="SUPFAM" id="SSF55031">
    <property type="entry name" value="Bacterial exopeptidase dimerisation domain"/>
    <property type="match status" value="1"/>
</dbReference>
<evidence type="ECO:0000259" key="4">
    <source>
        <dbReference type="Pfam" id="PF07687"/>
    </source>
</evidence>
<dbReference type="InterPro" id="IPR036264">
    <property type="entry name" value="Bact_exopeptidase_dim_dom"/>
</dbReference>
<sequence length="276" mass="30666">MLLARAAFWSWVSILGVISSSKVRLLLSQLSCPASSARSLNIHFGEKGTLRLTFTVTAQAAHGAYIHRSEGAIRVASRLIERLVAMEKLPDLGMNEKIKKHMQQPDVRKVADEIMWPGAADAMLIPTVNIGTIKGGDKINMIPSECIFEADIRIPIGVKTETIRKYIDDILKDFTTASYSVHENHSHVSTHSQPDHEMVNLLQKNAKELRGEEPVAMCSLGATDCKHFRRHNIPAYAYGPHPRGMAERDEKVSIEDFLDTVKVHTLTAWDYLGGAS</sequence>
<keyword evidence="1" id="KW-0479">Metal-binding</keyword>
<dbReference type="PANTHER" id="PTHR43808:SF32">
    <property type="entry name" value="ARGE_DAPE-RELATED DEACYLASE"/>
    <property type="match status" value="1"/>
</dbReference>
<keyword evidence="6" id="KW-1185">Reference proteome</keyword>
<accession>A0A8H6VMS1</accession>
<organism evidence="5 6">
    <name type="scientific">Pseudocercospora fuligena</name>
    <dbReference type="NCBI Taxonomy" id="685502"/>
    <lineage>
        <taxon>Eukaryota</taxon>
        <taxon>Fungi</taxon>
        <taxon>Dikarya</taxon>
        <taxon>Ascomycota</taxon>
        <taxon>Pezizomycotina</taxon>
        <taxon>Dothideomycetes</taxon>
        <taxon>Dothideomycetidae</taxon>
        <taxon>Mycosphaerellales</taxon>
        <taxon>Mycosphaerellaceae</taxon>
        <taxon>Pseudocercospora</taxon>
    </lineage>
</organism>
<dbReference type="OrthoDB" id="10059875at2759"/>
<evidence type="ECO:0000256" key="1">
    <source>
        <dbReference type="ARBA" id="ARBA00022723"/>
    </source>
</evidence>
<keyword evidence="2" id="KW-0378">Hydrolase</keyword>
<dbReference type="GO" id="GO:0016787">
    <property type="term" value="F:hydrolase activity"/>
    <property type="evidence" value="ECO:0007669"/>
    <property type="project" value="UniProtKB-KW"/>
</dbReference>
<dbReference type="GO" id="GO:0046872">
    <property type="term" value="F:metal ion binding"/>
    <property type="evidence" value="ECO:0007669"/>
    <property type="project" value="UniProtKB-KW"/>
</dbReference>